<keyword evidence="1" id="KW-0472">Membrane</keyword>
<accession>A0ABT7MEE4</accession>
<reference evidence="2 3" key="1">
    <citation type="submission" date="2023-06" db="EMBL/GenBank/DDBJ databases">
        <title>Actinomycetospora Odt1-22.</title>
        <authorList>
            <person name="Supong K."/>
        </authorList>
    </citation>
    <scope>NUCLEOTIDE SEQUENCE [LARGE SCALE GENOMIC DNA]</scope>
    <source>
        <strain evidence="2 3">Odt1-22</strain>
    </source>
</reference>
<dbReference type="RefSeq" id="WP_286054790.1">
    <property type="nucleotide sequence ID" value="NZ_JASVWF010000004.1"/>
</dbReference>
<feature type="transmembrane region" description="Helical" evidence="1">
    <location>
        <begin position="76"/>
        <end position="98"/>
    </location>
</feature>
<keyword evidence="1" id="KW-0812">Transmembrane</keyword>
<feature type="transmembrane region" description="Helical" evidence="1">
    <location>
        <begin position="143"/>
        <end position="160"/>
    </location>
</feature>
<dbReference type="EMBL" id="JASVWF010000004">
    <property type="protein sequence ID" value="MDL5158267.1"/>
    <property type="molecule type" value="Genomic_DNA"/>
</dbReference>
<evidence type="ECO:0008006" key="4">
    <source>
        <dbReference type="Google" id="ProtNLM"/>
    </source>
</evidence>
<proteinExistence type="predicted"/>
<dbReference type="Proteomes" id="UP001231924">
    <property type="component" value="Unassembled WGS sequence"/>
</dbReference>
<feature type="transmembrane region" description="Helical" evidence="1">
    <location>
        <begin position="166"/>
        <end position="184"/>
    </location>
</feature>
<sequence length="200" mass="20244">MTTRAQTPRTTHRSAGGLCMVGAALLTVLAVTEIGSAVGPPVPGIDPWMGLAALGIVLTGAGVLETARARLAGPGPLATTGAVVALLGTLVFVVAHVLAFLDGSRSDSPIFPVGQVLQAVGMVVLGIAVLWGHRWTGPGRVTPLVCGLYPVLVLIPVFAVSGAPNFVAIAGYGLTWLAFGAALASTRTDETPLPEGIHRS</sequence>
<feature type="transmembrane region" description="Helical" evidence="1">
    <location>
        <begin position="46"/>
        <end position="64"/>
    </location>
</feature>
<keyword evidence="3" id="KW-1185">Reference proteome</keyword>
<protein>
    <recommendedName>
        <fullName evidence="4">Integral membrane protein</fullName>
    </recommendedName>
</protein>
<evidence type="ECO:0000313" key="2">
    <source>
        <dbReference type="EMBL" id="MDL5158267.1"/>
    </source>
</evidence>
<evidence type="ECO:0000256" key="1">
    <source>
        <dbReference type="SAM" id="Phobius"/>
    </source>
</evidence>
<keyword evidence="1" id="KW-1133">Transmembrane helix</keyword>
<feature type="transmembrane region" description="Helical" evidence="1">
    <location>
        <begin position="110"/>
        <end position="131"/>
    </location>
</feature>
<gene>
    <name evidence="2" type="ORF">QRT03_20035</name>
</gene>
<name>A0ABT7MEE4_9PSEU</name>
<organism evidence="2 3">
    <name type="scientific">Actinomycetospora termitidis</name>
    <dbReference type="NCBI Taxonomy" id="3053470"/>
    <lineage>
        <taxon>Bacteria</taxon>
        <taxon>Bacillati</taxon>
        <taxon>Actinomycetota</taxon>
        <taxon>Actinomycetes</taxon>
        <taxon>Pseudonocardiales</taxon>
        <taxon>Pseudonocardiaceae</taxon>
        <taxon>Actinomycetospora</taxon>
    </lineage>
</organism>
<comment type="caution">
    <text evidence="2">The sequence shown here is derived from an EMBL/GenBank/DDBJ whole genome shotgun (WGS) entry which is preliminary data.</text>
</comment>
<evidence type="ECO:0000313" key="3">
    <source>
        <dbReference type="Proteomes" id="UP001231924"/>
    </source>
</evidence>